<organism evidence="5 6">
    <name type="scientific">Roseiflexus castenholzii (strain DSM 13941 / HLO8)</name>
    <dbReference type="NCBI Taxonomy" id="383372"/>
    <lineage>
        <taxon>Bacteria</taxon>
        <taxon>Bacillati</taxon>
        <taxon>Chloroflexota</taxon>
        <taxon>Chloroflexia</taxon>
        <taxon>Chloroflexales</taxon>
        <taxon>Roseiflexineae</taxon>
        <taxon>Roseiflexaceae</taxon>
        <taxon>Roseiflexus</taxon>
    </lineage>
</organism>
<evidence type="ECO:0000259" key="3">
    <source>
        <dbReference type="Pfam" id="PF00534"/>
    </source>
</evidence>
<accession>A7NNL9</accession>
<dbReference type="AlphaFoldDB" id="A7NNL9"/>
<proteinExistence type="predicted"/>
<feature type="domain" description="Glycosyl transferase family 1" evidence="3">
    <location>
        <begin position="192"/>
        <end position="353"/>
    </location>
</feature>
<dbReference type="Pfam" id="PF00534">
    <property type="entry name" value="Glycos_transf_1"/>
    <property type="match status" value="1"/>
</dbReference>
<dbReference type="GO" id="GO:0016757">
    <property type="term" value="F:glycosyltransferase activity"/>
    <property type="evidence" value="ECO:0007669"/>
    <property type="project" value="UniProtKB-KW"/>
</dbReference>
<gene>
    <name evidence="5" type="ordered locus">Rcas_3106</name>
</gene>
<protein>
    <submittedName>
        <fullName evidence="5">Glycosyl transferase group 1</fullName>
    </submittedName>
</protein>
<dbReference type="eggNOG" id="COG0438">
    <property type="taxonomic scope" value="Bacteria"/>
</dbReference>
<feature type="domain" description="Glycosyltransferase subfamily 4-like N-terminal" evidence="4">
    <location>
        <begin position="21"/>
        <end position="178"/>
    </location>
</feature>
<dbReference type="InterPro" id="IPR028098">
    <property type="entry name" value="Glyco_trans_4-like_N"/>
</dbReference>
<dbReference type="CAZy" id="GT4">
    <property type="family name" value="Glycosyltransferase Family 4"/>
</dbReference>
<evidence type="ECO:0000313" key="5">
    <source>
        <dbReference type="EMBL" id="ABU59160.1"/>
    </source>
</evidence>
<dbReference type="InterPro" id="IPR001296">
    <property type="entry name" value="Glyco_trans_1"/>
</dbReference>
<dbReference type="HOGENOM" id="CLU_009583_0_3_0"/>
<sequence length="382" mass="42068">MVTDLPGYPLRVLHVRPRLGIGGATEYLIRLAESQANAGYHVVIASGGGDWLRRIAGFARSYDRLPLTPYLGSGKRTPNLPGLLASGLQLARIIRAEQIDLVNTHHRFAALAARLASRLTGTPVVTTLQEVPWRNRGLTRFSLGTQAITMSAMMKRFVIDVCDIAPDRVTVIPIGIDIPAPLSIDRRRQLLAELRLDGAAPIIVSVGRLVSRKGHMYLIRALPEVIRRYPDVQVVLVGDGEERATLEREAQALGVADRVTFAGARSDAVDLMALADFTALPSLEEEFGIVITESFSCGKPVVATTVGGIPEHVRSMENGILVPPRDSRALAEAIIFLLDHPNMVRQFGDCARRMVEQQYTRQRFLERTEAVYRAAQMREVGR</sequence>
<evidence type="ECO:0000256" key="1">
    <source>
        <dbReference type="ARBA" id="ARBA00022676"/>
    </source>
</evidence>
<keyword evidence="2 5" id="KW-0808">Transferase</keyword>
<evidence type="ECO:0000313" key="6">
    <source>
        <dbReference type="Proteomes" id="UP000000263"/>
    </source>
</evidence>
<dbReference type="CDD" id="cd03801">
    <property type="entry name" value="GT4_PimA-like"/>
    <property type="match status" value="1"/>
</dbReference>
<reference evidence="5 6" key="1">
    <citation type="submission" date="2007-08" db="EMBL/GenBank/DDBJ databases">
        <title>Complete sequence of Roseiflexus castenholzii DSM 13941.</title>
        <authorList>
            <consortium name="US DOE Joint Genome Institute"/>
            <person name="Copeland A."/>
            <person name="Lucas S."/>
            <person name="Lapidus A."/>
            <person name="Barry K."/>
            <person name="Glavina del Rio T."/>
            <person name="Dalin E."/>
            <person name="Tice H."/>
            <person name="Pitluck S."/>
            <person name="Thompson L.S."/>
            <person name="Brettin T."/>
            <person name="Bruce D."/>
            <person name="Detter J.C."/>
            <person name="Han C."/>
            <person name="Tapia R."/>
            <person name="Schmutz J."/>
            <person name="Larimer F."/>
            <person name="Land M."/>
            <person name="Hauser L."/>
            <person name="Kyrpides N."/>
            <person name="Mikhailova N."/>
            <person name="Bryant D.A."/>
            <person name="Hanada S."/>
            <person name="Tsukatani Y."/>
            <person name="Richardson P."/>
        </authorList>
    </citation>
    <scope>NUCLEOTIDE SEQUENCE [LARGE SCALE GENOMIC DNA]</scope>
    <source>
        <strain evidence="6">DSM 13941 / HLO8</strain>
    </source>
</reference>
<dbReference type="RefSeq" id="WP_012121584.1">
    <property type="nucleotide sequence ID" value="NC_009767.1"/>
</dbReference>
<dbReference type="EMBL" id="CP000804">
    <property type="protein sequence ID" value="ABU59160.1"/>
    <property type="molecule type" value="Genomic_DNA"/>
</dbReference>
<dbReference type="STRING" id="383372.Rcas_3106"/>
<dbReference type="PANTHER" id="PTHR12526:SF510">
    <property type="entry name" value="D-INOSITOL 3-PHOSPHATE GLYCOSYLTRANSFERASE"/>
    <property type="match status" value="1"/>
</dbReference>
<dbReference type="PANTHER" id="PTHR12526">
    <property type="entry name" value="GLYCOSYLTRANSFERASE"/>
    <property type="match status" value="1"/>
</dbReference>
<dbReference type="KEGG" id="rca:Rcas_3106"/>
<dbReference type="SUPFAM" id="SSF53756">
    <property type="entry name" value="UDP-Glycosyltransferase/glycogen phosphorylase"/>
    <property type="match status" value="1"/>
</dbReference>
<dbReference type="Proteomes" id="UP000000263">
    <property type="component" value="Chromosome"/>
</dbReference>
<evidence type="ECO:0000256" key="2">
    <source>
        <dbReference type="ARBA" id="ARBA00022679"/>
    </source>
</evidence>
<evidence type="ECO:0000259" key="4">
    <source>
        <dbReference type="Pfam" id="PF13439"/>
    </source>
</evidence>
<dbReference type="OrthoDB" id="9787617at2"/>
<name>A7NNL9_ROSCS</name>
<dbReference type="Pfam" id="PF13439">
    <property type="entry name" value="Glyco_transf_4"/>
    <property type="match status" value="1"/>
</dbReference>
<keyword evidence="6" id="KW-1185">Reference proteome</keyword>
<dbReference type="Gene3D" id="3.40.50.2000">
    <property type="entry name" value="Glycogen Phosphorylase B"/>
    <property type="match status" value="2"/>
</dbReference>
<keyword evidence="1" id="KW-0328">Glycosyltransferase</keyword>